<dbReference type="AlphaFoldDB" id="A0A010STT5"/>
<evidence type="ECO:0000313" key="1">
    <source>
        <dbReference type="EMBL" id="EXF94328.1"/>
    </source>
</evidence>
<dbReference type="PATRIC" id="fig|1042209.11.peg.2648"/>
<dbReference type="HOGENOM" id="CLU_188316_0_0_6"/>
<sequence>MSEHRKSFRIKIQHESFGECLGQTRNLCASGVYVKHPTLAALAKGAVVYGQVQGLPCGAPRVRMEVVQVDAEGIGLRYL</sequence>
<organism evidence="1 2">
    <name type="scientific">Pseudomonas fluorescens HK44</name>
    <dbReference type="NCBI Taxonomy" id="1042209"/>
    <lineage>
        <taxon>Bacteria</taxon>
        <taxon>Pseudomonadati</taxon>
        <taxon>Pseudomonadota</taxon>
        <taxon>Gammaproteobacteria</taxon>
        <taxon>Pseudomonadales</taxon>
        <taxon>Pseudomonadaceae</taxon>
        <taxon>Pseudomonas</taxon>
    </lineage>
</organism>
<comment type="caution">
    <text evidence="1">The sequence shown here is derived from an EMBL/GenBank/DDBJ whole genome shotgun (WGS) entry which is preliminary data.</text>
</comment>
<proteinExistence type="predicted"/>
<dbReference type="eggNOG" id="ENOG5032D3Q">
    <property type="taxonomic scope" value="Bacteria"/>
</dbReference>
<reference evidence="1 2" key="1">
    <citation type="journal article" date="2011" name="J. Bacteriol.">
        <title>Draft genome sequence of the polycyclic aromatic hydrocarbon-degrading, genetically engineered bioluminescent bioreporter Pseudomonas fluorescens HK44.</title>
        <authorList>
            <person name="Chauhan A."/>
            <person name="Layton A.C."/>
            <person name="Williams D.E."/>
            <person name="Smartt A.E."/>
            <person name="Ripp S."/>
            <person name="Karpinets T.V."/>
            <person name="Brown S.D."/>
            <person name="Sayler G.S."/>
        </authorList>
    </citation>
    <scope>NUCLEOTIDE SEQUENCE [LARGE SCALE GENOMIC DNA]</scope>
    <source>
        <strain evidence="1 2">HK44</strain>
    </source>
</reference>
<protein>
    <submittedName>
        <fullName evidence="1">Pilus protein PilZ</fullName>
    </submittedName>
</protein>
<accession>A0A010STT5</accession>
<dbReference type="OrthoDB" id="7063880at2"/>
<name>A0A010STT5_PSEFL</name>
<gene>
    <name evidence="1" type="ORF">HK44_001560</name>
</gene>
<dbReference type="Proteomes" id="UP000022611">
    <property type="component" value="Unassembled WGS sequence"/>
</dbReference>
<dbReference type="EMBL" id="AFOY02000012">
    <property type="protein sequence ID" value="EXF94328.1"/>
    <property type="molecule type" value="Genomic_DNA"/>
</dbReference>
<evidence type="ECO:0000313" key="2">
    <source>
        <dbReference type="Proteomes" id="UP000022611"/>
    </source>
</evidence>
<dbReference type="RefSeq" id="WP_019694423.1">
    <property type="nucleotide sequence ID" value="NZ_AFOY02000012.1"/>
</dbReference>